<dbReference type="Pfam" id="PF00271">
    <property type="entry name" value="Helicase_C"/>
    <property type="match status" value="1"/>
</dbReference>
<keyword evidence="9" id="KW-1185">Reference proteome</keyword>
<dbReference type="EMBL" id="JPRH01000014">
    <property type="protein sequence ID" value="KFF09978.1"/>
    <property type="molecule type" value="Genomic_DNA"/>
</dbReference>
<dbReference type="PROSITE" id="PS51194">
    <property type="entry name" value="HELICASE_CTER"/>
    <property type="match status" value="1"/>
</dbReference>
<dbReference type="RefSeq" id="WP_034715342.1">
    <property type="nucleotide sequence ID" value="NZ_JPRH01000014.1"/>
</dbReference>
<keyword evidence="4" id="KW-0067">ATP-binding</keyword>
<gene>
    <name evidence="8" type="ORF">IW15_21735</name>
</gene>
<dbReference type="GO" id="GO:0005829">
    <property type="term" value="C:cytosol"/>
    <property type="evidence" value="ECO:0007669"/>
    <property type="project" value="TreeGrafter"/>
</dbReference>
<evidence type="ECO:0000256" key="4">
    <source>
        <dbReference type="ARBA" id="ARBA00022840"/>
    </source>
</evidence>
<dbReference type="InterPro" id="IPR044742">
    <property type="entry name" value="DEAD/DEAH_RhlB"/>
</dbReference>
<evidence type="ECO:0000256" key="3">
    <source>
        <dbReference type="ARBA" id="ARBA00022806"/>
    </source>
</evidence>
<keyword evidence="3 8" id="KW-0347">Helicase</keyword>
<evidence type="ECO:0000313" key="8">
    <source>
        <dbReference type="EMBL" id="KFF09978.1"/>
    </source>
</evidence>
<dbReference type="InterPro" id="IPR011545">
    <property type="entry name" value="DEAD/DEAH_box_helicase_dom"/>
</dbReference>
<keyword evidence="1" id="KW-0547">Nucleotide-binding</keyword>
<evidence type="ECO:0000256" key="5">
    <source>
        <dbReference type="ARBA" id="ARBA00038437"/>
    </source>
</evidence>
<dbReference type="OrthoDB" id="9785240at2"/>
<evidence type="ECO:0000259" key="7">
    <source>
        <dbReference type="PROSITE" id="PS51194"/>
    </source>
</evidence>
<feature type="domain" description="Helicase C-terminal" evidence="7">
    <location>
        <begin position="216"/>
        <end position="362"/>
    </location>
</feature>
<comment type="similarity">
    <text evidence="5">Belongs to the DEAD box helicase family.</text>
</comment>
<dbReference type="GO" id="GO:0016787">
    <property type="term" value="F:hydrolase activity"/>
    <property type="evidence" value="ECO:0007669"/>
    <property type="project" value="UniProtKB-KW"/>
</dbReference>
<dbReference type="SMART" id="SM00490">
    <property type="entry name" value="HELICc"/>
    <property type="match status" value="1"/>
</dbReference>
<evidence type="ECO:0000313" key="9">
    <source>
        <dbReference type="Proteomes" id="UP000028705"/>
    </source>
</evidence>
<comment type="caution">
    <text evidence="8">The sequence shown here is derived from an EMBL/GenBank/DDBJ whole genome shotgun (WGS) entry which is preliminary data.</text>
</comment>
<dbReference type="InterPro" id="IPR005580">
    <property type="entry name" value="DbpA/CsdA_RNA-bd_dom"/>
</dbReference>
<dbReference type="Pfam" id="PF03880">
    <property type="entry name" value="DbpA"/>
    <property type="match status" value="1"/>
</dbReference>
<dbReference type="STRING" id="445961.IW15_21735"/>
<dbReference type="GO" id="GO:0005524">
    <property type="term" value="F:ATP binding"/>
    <property type="evidence" value="ECO:0007669"/>
    <property type="project" value="UniProtKB-KW"/>
</dbReference>
<dbReference type="AlphaFoldDB" id="A0A085ZZW4"/>
<evidence type="ECO:0000256" key="1">
    <source>
        <dbReference type="ARBA" id="ARBA00022741"/>
    </source>
</evidence>
<dbReference type="InterPro" id="IPR014001">
    <property type="entry name" value="Helicase_ATP-bd"/>
</dbReference>
<keyword evidence="2" id="KW-0378">Hydrolase</keyword>
<organism evidence="8 9">
    <name type="scientific">Chryseobacterium soli</name>
    <dbReference type="NCBI Taxonomy" id="445961"/>
    <lineage>
        <taxon>Bacteria</taxon>
        <taxon>Pseudomonadati</taxon>
        <taxon>Bacteroidota</taxon>
        <taxon>Flavobacteriia</taxon>
        <taxon>Flavobacteriales</taxon>
        <taxon>Weeksellaceae</taxon>
        <taxon>Chryseobacterium group</taxon>
        <taxon>Chryseobacterium</taxon>
    </lineage>
</organism>
<evidence type="ECO:0000256" key="2">
    <source>
        <dbReference type="ARBA" id="ARBA00022801"/>
    </source>
</evidence>
<dbReference type="Pfam" id="PF00270">
    <property type="entry name" value="DEAD"/>
    <property type="match status" value="1"/>
</dbReference>
<dbReference type="SMART" id="SM00487">
    <property type="entry name" value="DEXDc"/>
    <property type="match status" value="1"/>
</dbReference>
<dbReference type="Proteomes" id="UP000028705">
    <property type="component" value="Unassembled WGS sequence"/>
</dbReference>
<accession>A0A085ZZW4</accession>
<reference evidence="8 9" key="1">
    <citation type="submission" date="2014-07" db="EMBL/GenBank/DDBJ databases">
        <title>Genome of Chryseobacterium soli DSM 19298.</title>
        <authorList>
            <person name="Stropko S.J."/>
            <person name="Pipes S.E."/>
            <person name="Newman J."/>
        </authorList>
    </citation>
    <scope>NUCLEOTIDE SEQUENCE [LARGE SCALE GENOMIC DNA]</scope>
    <source>
        <strain evidence="8 9">DSM 19298</strain>
    </source>
</reference>
<dbReference type="InterPro" id="IPR050079">
    <property type="entry name" value="DEAD_box_RNA_helicase"/>
</dbReference>
<feature type="domain" description="Helicase ATP-binding" evidence="6">
    <location>
        <begin position="23"/>
        <end position="191"/>
    </location>
</feature>
<dbReference type="SUPFAM" id="SSF52540">
    <property type="entry name" value="P-loop containing nucleoside triphosphate hydrolases"/>
    <property type="match status" value="1"/>
</dbReference>
<dbReference type="GO" id="GO:0003724">
    <property type="term" value="F:RNA helicase activity"/>
    <property type="evidence" value="ECO:0007669"/>
    <property type="project" value="TreeGrafter"/>
</dbReference>
<dbReference type="CDD" id="cd18787">
    <property type="entry name" value="SF2_C_DEAD"/>
    <property type="match status" value="1"/>
</dbReference>
<dbReference type="Gene3D" id="3.30.70.330">
    <property type="match status" value="1"/>
</dbReference>
<dbReference type="InterPro" id="IPR001650">
    <property type="entry name" value="Helicase_C-like"/>
</dbReference>
<protein>
    <submittedName>
        <fullName evidence="8">Helicase</fullName>
    </submittedName>
</protein>
<proteinExistence type="inferred from homology"/>
<dbReference type="CDD" id="cd00268">
    <property type="entry name" value="DEADc"/>
    <property type="match status" value="1"/>
</dbReference>
<dbReference type="PANTHER" id="PTHR47959">
    <property type="entry name" value="ATP-DEPENDENT RNA HELICASE RHLE-RELATED"/>
    <property type="match status" value="1"/>
</dbReference>
<dbReference type="Gene3D" id="3.40.50.300">
    <property type="entry name" value="P-loop containing nucleotide triphosphate hydrolases"/>
    <property type="match status" value="2"/>
</dbReference>
<dbReference type="InterPro" id="IPR027417">
    <property type="entry name" value="P-loop_NTPase"/>
</dbReference>
<dbReference type="GO" id="GO:0003676">
    <property type="term" value="F:nucleic acid binding"/>
    <property type="evidence" value="ECO:0007669"/>
    <property type="project" value="InterPro"/>
</dbReference>
<dbReference type="PROSITE" id="PS51192">
    <property type="entry name" value="HELICASE_ATP_BIND_1"/>
    <property type="match status" value="1"/>
</dbReference>
<evidence type="ECO:0000259" key="6">
    <source>
        <dbReference type="PROSITE" id="PS51192"/>
    </source>
</evidence>
<dbReference type="PANTHER" id="PTHR47959:SF1">
    <property type="entry name" value="ATP-DEPENDENT RNA HELICASE DBPA"/>
    <property type="match status" value="1"/>
</dbReference>
<dbReference type="eggNOG" id="COG0513">
    <property type="taxonomic scope" value="Bacteria"/>
</dbReference>
<name>A0A085ZZW4_9FLAO</name>
<dbReference type="InterPro" id="IPR012677">
    <property type="entry name" value="Nucleotide-bd_a/b_plait_sf"/>
</dbReference>
<sequence length="435" mass="49049">MELESIYQKLQIQDMNQMQKSTYKTSENNTDVVLLSPTGSGKTLAFLFPVLRNLKKDVSGIQALILVPARELALQIEQVFKSMGTDFKVSVCYGGHDKKIEVNNLIEAPAVLIGTPGRIVYHLRNNNFDPSTIKTLVLDEFDKALELGFHEDMEFISNSLRGLSQRILTSATAMDDIPKFTGLKNEKIIDFLKLSEVKPNIQLRKVMTISEEKLDTLFNLICKIGNKRTLIFCNHREAVDRISDLLADKGIDRETFHGGMEQDERERALLKFRNDSARILITTDLASRGLDVPEVESIVHYQLPSKEDAFIHRNGRTARMNAKGFAYLIMTAEENFPFIKNNTPEETVAGFDRIPGKTPFQTVYISAGKKDKVNKVDIVGYLIKKGELQKEDIGLIEVKDTTSYVAVARAKVNALLKKLSTEKLKGKKVKMEVAY</sequence>